<comment type="caution">
    <text evidence="1">The sequence shown here is derived from an EMBL/GenBank/DDBJ whole genome shotgun (WGS) entry which is preliminary data.</text>
</comment>
<sequence length="57" mass="6318">MLTDPGKLWSVAEVRDTLGIADNTARANLRILVKEQIASEITANGQKTLYQLKISFD</sequence>
<gene>
    <name evidence="1" type="ORF">RBJ30_20990</name>
</gene>
<dbReference type="Proteomes" id="UP001236270">
    <property type="component" value="Unassembled WGS sequence"/>
</dbReference>
<dbReference type="GeneID" id="61386777"/>
<dbReference type="RefSeq" id="WP_169804722.1">
    <property type="nucleotide sequence ID" value="NZ_CACVCI010000001.1"/>
</dbReference>
<evidence type="ECO:0000313" key="1">
    <source>
        <dbReference type="EMBL" id="MDQ2311548.1"/>
    </source>
</evidence>
<protein>
    <submittedName>
        <fullName evidence="1">Uncharacterized protein</fullName>
    </submittedName>
</protein>
<proteinExistence type="predicted"/>
<accession>A0AAW8HWR9</accession>
<evidence type="ECO:0000313" key="2">
    <source>
        <dbReference type="Proteomes" id="UP001236270"/>
    </source>
</evidence>
<reference evidence="1" key="1">
    <citation type="submission" date="2023-08" db="EMBL/GenBank/DDBJ databases">
        <title>WGS of pathogenic bacterial species, Los Angeles County Public Health Laboratories.</title>
        <authorList>
            <person name="Garrigues J.M."/>
            <person name="Green N.M."/>
        </authorList>
    </citation>
    <scope>NUCLEOTIDE SEQUENCE</scope>
    <source>
        <strain evidence="1">LACPHL-BACT-2023-00068</strain>
    </source>
</reference>
<name>A0AAW8HWR9_PLUGE</name>
<dbReference type="EMBL" id="JAVDNV010000018">
    <property type="protein sequence ID" value="MDQ2311548.1"/>
    <property type="molecule type" value="Genomic_DNA"/>
</dbReference>
<dbReference type="AlphaFoldDB" id="A0AAW8HWR9"/>
<organism evidence="1 2">
    <name type="scientific">Pluralibacter gergoviae</name>
    <name type="common">Enterobacter gergoviae</name>
    <dbReference type="NCBI Taxonomy" id="61647"/>
    <lineage>
        <taxon>Bacteria</taxon>
        <taxon>Pseudomonadati</taxon>
        <taxon>Pseudomonadota</taxon>
        <taxon>Gammaproteobacteria</taxon>
        <taxon>Enterobacterales</taxon>
        <taxon>Enterobacteriaceae</taxon>
        <taxon>Pluralibacter</taxon>
    </lineage>
</organism>